<dbReference type="AlphaFoldDB" id="A0A6C1B0G6"/>
<comment type="similarity">
    <text evidence="1">Belongs to the hemerythrin family.</text>
</comment>
<dbReference type="InterPro" id="IPR050669">
    <property type="entry name" value="Hemerythrin"/>
</dbReference>
<dbReference type="RefSeq" id="WP_173763657.1">
    <property type="nucleotide sequence ID" value="NZ_CP048836.1"/>
</dbReference>
<evidence type="ECO:0000256" key="3">
    <source>
        <dbReference type="ARBA" id="ARBA00023004"/>
    </source>
</evidence>
<dbReference type="InterPro" id="IPR012312">
    <property type="entry name" value="Hemerythrin-like"/>
</dbReference>
<sequence>MAGVKRMSLESLIAGADALHMGQSRLDADHQRLLALVSRVSRVDLSQLSGDEFAELLSDFADYAYRHFDEERDWMRAIGYPDAAAHEALHDVMVERVGEICMAVMEARPEARDALRTLLVDLFVAHLDTADRALAAFARERGGVAHAP</sequence>
<dbReference type="InterPro" id="IPR035938">
    <property type="entry name" value="Hemerythrin-like_sf"/>
</dbReference>
<dbReference type="SUPFAM" id="SSF47188">
    <property type="entry name" value="Hemerythrin-like"/>
    <property type="match status" value="1"/>
</dbReference>
<evidence type="ECO:0000256" key="1">
    <source>
        <dbReference type="ARBA" id="ARBA00010587"/>
    </source>
</evidence>
<dbReference type="EMBL" id="CP048836">
    <property type="protein sequence ID" value="QID16489.1"/>
    <property type="molecule type" value="Genomic_DNA"/>
</dbReference>
<dbReference type="CDD" id="cd12107">
    <property type="entry name" value="Hemerythrin"/>
    <property type="match status" value="1"/>
</dbReference>
<dbReference type="Gene3D" id="1.20.120.50">
    <property type="entry name" value="Hemerythrin-like"/>
    <property type="match status" value="1"/>
</dbReference>
<evidence type="ECO:0000256" key="2">
    <source>
        <dbReference type="ARBA" id="ARBA00022723"/>
    </source>
</evidence>
<keyword evidence="6" id="KW-1185">Reference proteome</keyword>
<dbReference type="GO" id="GO:0046872">
    <property type="term" value="F:metal ion binding"/>
    <property type="evidence" value="ECO:0007669"/>
    <property type="project" value="UniProtKB-KW"/>
</dbReference>
<evidence type="ECO:0000259" key="4">
    <source>
        <dbReference type="Pfam" id="PF01814"/>
    </source>
</evidence>
<keyword evidence="2" id="KW-0479">Metal-binding</keyword>
<dbReference type="NCBIfam" id="TIGR02481">
    <property type="entry name" value="hemeryth_dom"/>
    <property type="match status" value="1"/>
</dbReference>
<protein>
    <submittedName>
        <fullName evidence="5">Hemerythrin family protein</fullName>
    </submittedName>
</protein>
<dbReference type="InterPro" id="IPR012827">
    <property type="entry name" value="Hemerythrin_metal-bd"/>
</dbReference>
<dbReference type="Pfam" id="PF01814">
    <property type="entry name" value="Hemerythrin"/>
    <property type="match status" value="1"/>
</dbReference>
<feature type="domain" description="Hemerythrin-like" evidence="4">
    <location>
        <begin position="24"/>
        <end position="135"/>
    </location>
</feature>
<accession>A0A6C1B0G6</accession>
<proteinExistence type="inferred from homology"/>
<evidence type="ECO:0000313" key="5">
    <source>
        <dbReference type="EMBL" id="QID16489.1"/>
    </source>
</evidence>
<dbReference type="Proteomes" id="UP000501991">
    <property type="component" value="Chromosome"/>
</dbReference>
<organism evidence="5 6">
    <name type="scientific">Nitrogeniibacter mangrovi</name>
    <dbReference type="NCBI Taxonomy" id="2016596"/>
    <lineage>
        <taxon>Bacteria</taxon>
        <taxon>Pseudomonadati</taxon>
        <taxon>Pseudomonadota</taxon>
        <taxon>Betaproteobacteria</taxon>
        <taxon>Rhodocyclales</taxon>
        <taxon>Zoogloeaceae</taxon>
        <taxon>Nitrogeniibacter</taxon>
    </lineage>
</organism>
<dbReference type="PANTHER" id="PTHR37164:SF1">
    <property type="entry name" value="BACTERIOHEMERYTHRIN"/>
    <property type="match status" value="1"/>
</dbReference>
<keyword evidence="3" id="KW-0408">Iron</keyword>
<name>A0A6C1B0G6_9RHOO</name>
<reference evidence="5 6" key="1">
    <citation type="submission" date="2020-02" db="EMBL/GenBank/DDBJ databases">
        <title>Nitrogenibacter mangrovi gen. nov., sp. nov. isolated from mangrove sediment, a denitrifying betaproteobacterium.</title>
        <authorList>
            <person name="Liao H."/>
            <person name="Tian Y."/>
        </authorList>
    </citation>
    <scope>NUCLEOTIDE SEQUENCE [LARGE SCALE GENOMIC DNA]</scope>
    <source>
        <strain evidence="5 6">M9-3-2</strain>
    </source>
</reference>
<gene>
    <name evidence="5" type="ORF">G3580_01920</name>
</gene>
<dbReference type="PANTHER" id="PTHR37164">
    <property type="entry name" value="BACTERIOHEMERYTHRIN"/>
    <property type="match status" value="1"/>
</dbReference>
<evidence type="ECO:0000313" key="6">
    <source>
        <dbReference type="Proteomes" id="UP000501991"/>
    </source>
</evidence>
<dbReference type="KEGG" id="azq:G3580_01920"/>